<dbReference type="EMBL" id="RAVZ01000040">
    <property type="protein sequence ID" value="RKG91738.1"/>
    <property type="molecule type" value="Genomic_DNA"/>
</dbReference>
<proteinExistence type="predicted"/>
<dbReference type="AlphaFoldDB" id="A0A3A8J9M9"/>
<evidence type="ECO:0000313" key="2">
    <source>
        <dbReference type="Proteomes" id="UP000268094"/>
    </source>
</evidence>
<dbReference type="PANTHER" id="PTHR39217">
    <property type="match status" value="1"/>
</dbReference>
<sequence length="284" mass="31322">MDIAVITYAGMPQLYPLDAPLVPALRELGLDARPVIWDDPTVDWSRVRAAVVRNAWDSHLRRDEFLAWAERVDAVSRLFNPLDVLRWNTHKGYLKDMEAQGLPLTPTVWVAPGGTLDVEQVARERDWNAVVLKPAVAAGGLKVFIFRRDALGEASAKVAELSKEGDVMVQPYLTAFETEGERSYIFFNGVFSHAVRRPPTLASAPRGFAEPHAFTPDNPAELKVAEAVLEASGGSRLLYARVDVATDNAGHTRLQEVEVTEPCLFLTLDAAAPERMARAVIARL</sequence>
<dbReference type="RefSeq" id="WP_120540137.1">
    <property type="nucleotide sequence ID" value="NZ_RAVZ01000040.1"/>
</dbReference>
<dbReference type="PANTHER" id="PTHR39217:SF1">
    <property type="entry name" value="GLUTATHIONE SYNTHETASE"/>
    <property type="match status" value="1"/>
</dbReference>
<dbReference type="Gene3D" id="3.30.1490.20">
    <property type="entry name" value="ATP-grasp fold, A domain"/>
    <property type="match status" value="1"/>
</dbReference>
<protein>
    <submittedName>
        <fullName evidence="1">Uncharacterized protein</fullName>
    </submittedName>
</protein>
<organism evidence="1 2">
    <name type="scientific">Corallococcus terminator</name>
    <dbReference type="NCBI Taxonomy" id="2316733"/>
    <lineage>
        <taxon>Bacteria</taxon>
        <taxon>Pseudomonadati</taxon>
        <taxon>Myxococcota</taxon>
        <taxon>Myxococcia</taxon>
        <taxon>Myxococcales</taxon>
        <taxon>Cystobacterineae</taxon>
        <taxon>Myxococcaceae</taxon>
        <taxon>Corallococcus</taxon>
    </lineage>
</organism>
<accession>A0A3A8J9M9</accession>
<gene>
    <name evidence="1" type="ORF">D7V88_08650</name>
</gene>
<dbReference type="Proteomes" id="UP000268094">
    <property type="component" value="Unassembled WGS sequence"/>
</dbReference>
<dbReference type="GO" id="GO:0005524">
    <property type="term" value="F:ATP binding"/>
    <property type="evidence" value="ECO:0007669"/>
    <property type="project" value="InterPro"/>
</dbReference>
<dbReference type="Gene3D" id="3.30.470.20">
    <property type="entry name" value="ATP-grasp fold, B domain"/>
    <property type="match status" value="1"/>
</dbReference>
<name>A0A3A8J9M9_9BACT</name>
<dbReference type="InterPro" id="IPR013815">
    <property type="entry name" value="ATP_grasp_subdomain_1"/>
</dbReference>
<keyword evidence="2" id="KW-1185">Reference proteome</keyword>
<dbReference type="OrthoDB" id="3373978at2"/>
<evidence type="ECO:0000313" key="1">
    <source>
        <dbReference type="EMBL" id="RKG91738.1"/>
    </source>
</evidence>
<reference evidence="2" key="1">
    <citation type="submission" date="2018-09" db="EMBL/GenBank/DDBJ databases">
        <authorList>
            <person name="Livingstone P.G."/>
            <person name="Whitworth D.E."/>
        </authorList>
    </citation>
    <scope>NUCLEOTIDE SEQUENCE [LARGE SCALE GENOMIC DNA]</scope>
    <source>
        <strain evidence="2">CA054A</strain>
    </source>
</reference>
<comment type="caution">
    <text evidence="1">The sequence shown here is derived from an EMBL/GenBank/DDBJ whole genome shotgun (WGS) entry which is preliminary data.</text>
</comment>
<dbReference type="InterPro" id="IPR053191">
    <property type="entry name" value="DcsG_Biosynth_Enzyme"/>
</dbReference>
<dbReference type="SUPFAM" id="SSF56059">
    <property type="entry name" value="Glutathione synthetase ATP-binding domain-like"/>
    <property type="match status" value="1"/>
</dbReference>